<proteinExistence type="inferred from homology"/>
<dbReference type="EMBL" id="PKMF04000001">
    <property type="protein sequence ID" value="KAK7861597.1"/>
    <property type="molecule type" value="Genomic_DNA"/>
</dbReference>
<keyword evidence="3" id="KW-0472">Membrane</keyword>
<evidence type="ECO:0000313" key="5">
    <source>
        <dbReference type="EMBL" id="KAK7861597.1"/>
    </source>
</evidence>
<protein>
    <submittedName>
        <fullName evidence="5">Protein trichome birefringence</fullName>
    </submittedName>
</protein>
<dbReference type="Pfam" id="PF13839">
    <property type="entry name" value="PC-Esterase"/>
    <property type="match status" value="1"/>
</dbReference>
<accession>A0AAW0MIV4</accession>
<name>A0AAW0MIV4_QUESU</name>
<keyword evidence="3" id="KW-1133">Transmembrane helix</keyword>
<feature type="compositionally biased region" description="Low complexity" evidence="2">
    <location>
        <begin position="100"/>
        <end position="110"/>
    </location>
</feature>
<feature type="transmembrane region" description="Helical" evidence="3">
    <location>
        <begin position="33"/>
        <end position="53"/>
    </location>
</feature>
<dbReference type="GO" id="GO:0016740">
    <property type="term" value="F:transferase activity"/>
    <property type="evidence" value="ECO:0007669"/>
    <property type="project" value="InterPro"/>
</dbReference>
<evidence type="ECO:0000256" key="2">
    <source>
        <dbReference type="SAM" id="MobiDB-lite"/>
    </source>
</evidence>
<dbReference type="AlphaFoldDB" id="A0AAW0MIV4"/>
<gene>
    <name evidence="5" type="primary">TBR_0</name>
    <name evidence="5" type="ORF">CFP56_000242</name>
</gene>
<evidence type="ECO:0000256" key="1">
    <source>
        <dbReference type="ARBA" id="ARBA00007727"/>
    </source>
</evidence>
<comment type="similarity">
    <text evidence="1">Belongs to the PC-esterase family. TBL subfamily.</text>
</comment>
<feature type="region of interest" description="Disordered" evidence="2">
    <location>
        <begin position="99"/>
        <end position="173"/>
    </location>
</feature>
<feature type="region of interest" description="Disordered" evidence="2">
    <location>
        <begin position="222"/>
        <end position="252"/>
    </location>
</feature>
<dbReference type="InterPro" id="IPR026057">
    <property type="entry name" value="TBL_C"/>
</dbReference>
<sequence length="326" mass="36497">MDNNAVKNIPNINGGTLISDLKSLFFILKTRRTVVFVYGFMLAFVAFTVFLAFSPSSNSASPWFTNIFSSSSTTTDSDSDRSQFSSIFYYFFPNNTSPQTTNTYRSTNTTFQSPSPNKELQNHTQTPLVSDKGKVPNSNQTSTTFQSPSKELQNHTQTTLVSDKGKVPNPNQTILVAPEPRRQKRITLQLCLVNKEPTFVNNQTQSVENSDKGKVLNTNQTSISAPAKAPVAKNQSLSSLGSPRKSDSDEAGKGASLIMTALSIREWELPDKNGSKKETLRLDLVGRSSDQYKGADFIIFNTGHWWTHEKTSNFFFFFFFFLYIIF</sequence>
<feature type="compositionally biased region" description="Polar residues" evidence="2">
    <location>
        <begin position="136"/>
        <end position="161"/>
    </location>
</feature>
<organism evidence="5">
    <name type="scientific">Quercus suber</name>
    <name type="common">Cork oak</name>
    <dbReference type="NCBI Taxonomy" id="58331"/>
    <lineage>
        <taxon>Eukaryota</taxon>
        <taxon>Viridiplantae</taxon>
        <taxon>Streptophyta</taxon>
        <taxon>Embryophyta</taxon>
        <taxon>Tracheophyta</taxon>
        <taxon>Spermatophyta</taxon>
        <taxon>Magnoliopsida</taxon>
        <taxon>eudicotyledons</taxon>
        <taxon>Gunneridae</taxon>
        <taxon>Pentapetalae</taxon>
        <taxon>rosids</taxon>
        <taxon>fabids</taxon>
        <taxon>Fagales</taxon>
        <taxon>Fagaceae</taxon>
        <taxon>Quercus</taxon>
    </lineage>
</organism>
<evidence type="ECO:0000259" key="4">
    <source>
        <dbReference type="Pfam" id="PF13839"/>
    </source>
</evidence>
<evidence type="ECO:0000256" key="3">
    <source>
        <dbReference type="SAM" id="Phobius"/>
    </source>
</evidence>
<comment type="caution">
    <text evidence="5">The sequence shown here is derived from an EMBL/GenBank/DDBJ whole genome shotgun (WGS) entry which is preliminary data.</text>
</comment>
<keyword evidence="3" id="KW-0812">Transmembrane</keyword>
<reference evidence="5" key="1">
    <citation type="submission" date="2017-12" db="EMBL/GenBank/DDBJ databases">
        <authorList>
            <person name="Barbosa P."/>
            <person name="Usie A."/>
            <person name="Ramos A.M."/>
        </authorList>
    </citation>
    <scope>NUCLEOTIDE SEQUENCE</scope>
    <source>
        <strain evidence="5">HL8</strain>
        <tissue evidence="5">Leaves</tissue>
    </source>
</reference>
<reference evidence="5" key="2">
    <citation type="journal article" date="2018" name="Sci. Data">
        <title>The draft genome sequence of cork oak.</title>
        <authorList>
            <person name="Ramos A.M."/>
            <person name="Usie A."/>
            <person name="Barbosa P."/>
            <person name="Barros P.M."/>
            <person name="Capote T."/>
            <person name="Chaves I."/>
            <person name="Simoes F."/>
            <person name="Abreu I."/>
            <person name="Carrasquinho I."/>
            <person name="Faro C."/>
            <person name="Guimaraes J.B."/>
            <person name="Mendonca D."/>
            <person name="Nobrega F."/>
            <person name="Rodrigues L."/>
            <person name="Saibo N.J.M."/>
            <person name="Varela M.C."/>
            <person name="Egas C."/>
            <person name="Matos J."/>
            <person name="Miguel C.M."/>
            <person name="Oliveira M.M."/>
            <person name="Ricardo C.P."/>
            <person name="Goncalves S."/>
        </authorList>
    </citation>
    <scope>NUCLEOTIDE SEQUENCE [LARGE SCALE GENOMIC DNA]</scope>
    <source>
        <strain evidence="5">HL8</strain>
    </source>
</reference>
<feature type="domain" description="Trichome birefringence-like C-terminal" evidence="4">
    <location>
        <begin position="268"/>
        <end position="311"/>
    </location>
</feature>
<feature type="compositionally biased region" description="Polar residues" evidence="2">
    <location>
        <begin position="111"/>
        <end position="128"/>
    </location>
</feature>
<reference evidence="5" key="3">
    <citation type="submission" date="2023-07" db="EMBL/GenBank/DDBJ databases">
        <title>An improved reference 1 genome and first organelle genomes of Quercus suber.</title>
        <authorList>
            <consortium name="Genosuber Consortium"/>
            <person name="Usie A."/>
            <person name="Serra O."/>
            <person name="Barros P."/>
        </authorList>
    </citation>
    <scope>NUCLEOTIDE SEQUENCE</scope>
    <source>
        <strain evidence="5">HL8</strain>
        <tissue evidence="5">Leaves</tissue>
    </source>
</reference>